<evidence type="ECO:0000313" key="2">
    <source>
        <dbReference type="EMBL" id="GBP79699.1"/>
    </source>
</evidence>
<protein>
    <submittedName>
        <fullName evidence="2">Uncharacterized protein</fullName>
    </submittedName>
</protein>
<evidence type="ECO:0000256" key="1">
    <source>
        <dbReference type="SAM" id="MobiDB-lite"/>
    </source>
</evidence>
<evidence type="ECO:0000313" key="3">
    <source>
        <dbReference type="Proteomes" id="UP000299102"/>
    </source>
</evidence>
<sequence length="106" mass="11243">MSTLPFKKTSQVTCLPATVGSNKIMGAPAPPPPSPGTRNWRARRRSPSSHYENTKRLFFSNGGVTTINFGVVHSVLEGKALSGLSNLHALHLRAFAAPASSPAHPV</sequence>
<gene>
    <name evidence="2" type="ORF">EVAR_55835_1</name>
</gene>
<dbReference type="AlphaFoldDB" id="A0A4C1YYN2"/>
<dbReference type="EMBL" id="BGZK01001425">
    <property type="protein sequence ID" value="GBP79699.1"/>
    <property type="molecule type" value="Genomic_DNA"/>
</dbReference>
<dbReference type="Proteomes" id="UP000299102">
    <property type="component" value="Unassembled WGS sequence"/>
</dbReference>
<feature type="region of interest" description="Disordered" evidence="1">
    <location>
        <begin position="21"/>
        <end position="51"/>
    </location>
</feature>
<accession>A0A4C1YYN2</accession>
<proteinExistence type="predicted"/>
<comment type="caution">
    <text evidence="2">The sequence shown here is derived from an EMBL/GenBank/DDBJ whole genome shotgun (WGS) entry which is preliminary data.</text>
</comment>
<organism evidence="2 3">
    <name type="scientific">Eumeta variegata</name>
    <name type="common">Bagworm moth</name>
    <name type="synonym">Eumeta japonica</name>
    <dbReference type="NCBI Taxonomy" id="151549"/>
    <lineage>
        <taxon>Eukaryota</taxon>
        <taxon>Metazoa</taxon>
        <taxon>Ecdysozoa</taxon>
        <taxon>Arthropoda</taxon>
        <taxon>Hexapoda</taxon>
        <taxon>Insecta</taxon>
        <taxon>Pterygota</taxon>
        <taxon>Neoptera</taxon>
        <taxon>Endopterygota</taxon>
        <taxon>Lepidoptera</taxon>
        <taxon>Glossata</taxon>
        <taxon>Ditrysia</taxon>
        <taxon>Tineoidea</taxon>
        <taxon>Psychidae</taxon>
        <taxon>Oiketicinae</taxon>
        <taxon>Eumeta</taxon>
    </lineage>
</organism>
<name>A0A4C1YYN2_EUMVA</name>
<reference evidence="2 3" key="1">
    <citation type="journal article" date="2019" name="Commun. Biol.">
        <title>The bagworm genome reveals a unique fibroin gene that provides high tensile strength.</title>
        <authorList>
            <person name="Kono N."/>
            <person name="Nakamura H."/>
            <person name="Ohtoshi R."/>
            <person name="Tomita M."/>
            <person name="Numata K."/>
            <person name="Arakawa K."/>
        </authorList>
    </citation>
    <scope>NUCLEOTIDE SEQUENCE [LARGE SCALE GENOMIC DNA]</scope>
</reference>
<keyword evidence="3" id="KW-1185">Reference proteome</keyword>